<keyword evidence="1" id="KW-0472">Membrane</keyword>
<gene>
    <name evidence="2" type="ORF">ACERK3_18255</name>
</gene>
<protein>
    <submittedName>
        <fullName evidence="2">Uncharacterized protein</fullName>
    </submittedName>
</protein>
<evidence type="ECO:0000313" key="3">
    <source>
        <dbReference type="Proteomes" id="UP001575105"/>
    </source>
</evidence>
<feature type="transmembrane region" description="Helical" evidence="1">
    <location>
        <begin position="6"/>
        <end position="26"/>
    </location>
</feature>
<feature type="transmembrane region" description="Helical" evidence="1">
    <location>
        <begin position="47"/>
        <end position="67"/>
    </location>
</feature>
<name>A0ABV4UAP8_9BACT</name>
<evidence type="ECO:0000256" key="1">
    <source>
        <dbReference type="SAM" id="Phobius"/>
    </source>
</evidence>
<accession>A0ABV4UAP8</accession>
<dbReference type="Proteomes" id="UP001575105">
    <property type="component" value="Unassembled WGS sequence"/>
</dbReference>
<reference evidence="2 3" key="1">
    <citation type="submission" date="2024-08" db="EMBL/GenBank/DDBJ databases">
        <title>Whole-genome sequencing of halo(alkali)philic microorganisms from hypersaline lakes.</title>
        <authorList>
            <person name="Sorokin D.Y."/>
            <person name="Merkel A.Y."/>
            <person name="Messina E."/>
            <person name="Yakimov M."/>
        </authorList>
    </citation>
    <scope>NUCLEOTIDE SEQUENCE [LARGE SCALE GENOMIC DNA]</scope>
    <source>
        <strain evidence="2 3">AB-hyl4</strain>
    </source>
</reference>
<proteinExistence type="predicted"/>
<keyword evidence="1" id="KW-0812">Transmembrane</keyword>
<organism evidence="2 3">
    <name type="scientific">Natronomicrosphaera hydrolytica</name>
    <dbReference type="NCBI Taxonomy" id="3242702"/>
    <lineage>
        <taxon>Bacteria</taxon>
        <taxon>Pseudomonadati</taxon>
        <taxon>Planctomycetota</taxon>
        <taxon>Phycisphaerae</taxon>
        <taxon>Phycisphaerales</taxon>
        <taxon>Phycisphaeraceae</taxon>
        <taxon>Natronomicrosphaera</taxon>
    </lineage>
</organism>
<keyword evidence="3" id="KW-1185">Reference proteome</keyword>
<keyword evidence="1" id="KW-1133">Transmembrane helix</keyword>
<sequence length="95" mass="10329">MLILLIAPIVNALVVLAMSWGLMLIVEVKSDSIILRVFTGLGEAMVLYRWSFALAAVCGGIHSLLVLRTRPEWHVIPLLAVVCLIALLLADGFFG</sequence>
<feature type="transmembrane region" description="Helical" evidence="1">
    <location>
        <begin position="73"/>
        <end position="94"/>
    </location>
</feature>
<comment type="caution">
    <text evidence="2">The sequence shown here is derived from an EMBL/GenBank/DDBJ whole genome shotgun (WGS) entry which is preliminary data.</text>
</comment>
<dbReference type="RefSeq" id="WP_425347144.1">
    <property type="nucleotide sequence ID" value="NZ_JBGUBD010000017.1"/>
</dbReference>
<dbReference type="EMBL" id="JBGUBD010000017">
    <property type="protein sequence ID" value="MFA9480220.1"/>
    <property type="molecule type" value="Genomic_DNA"/>
</dbReference>
<evidence type="ECO:0000313" key="2">
    <source>
        <dbReference type="EMBL" id="MFA9480220.1"/>
    </source>
</evidence>